<dbReference type="SUPFAM" id="SSF55347">
    <property type="entry name" value="Glyceraldehyde-3-phosphate dehydrogenase-like, C-terminal domain"/>
    <property type="match status" value="1"/>
</dbReference>
<gene>
    <name evidence="3" type="ORF">M2350_003094</name>
</gene>
<dbReference type="Gene3D" id="3.40.50.720">
    <property type="entry name" value="NAD(P)-binding Rossmann-like Domain"/>
    <property type="match status" value="1"/>
</dbReference>
<keyword evidence="1" id="KW-0560">Oxidoreductase</keyword>
<sequence length="341" mass="37899">MAVRVGFIGCGPRGTAMAQAYQAIEGVELVAACDIDEGRLKAFCERFSIAHRYTDYAKMLAQEGLDIVHLATQPTLRVEPIIAAAEAKVKVILSEKPIALSLPELDEMLAACRRNGSRLVINHQLRYQSIWRRLHSALTYRELGEVTFLHAHCRMNALEQGTHLVDLVLWLRGEQMPAWVMGDSWGESDFAKTHSAPDNLVGVLAFADGLRCLVEMGPRAPALPDDDRMHMHFGIRVMGSEGWAQAWLARWQLVKRAEHQTQLRLPYGEDDFAAQVAFQRDLVRAATEPDFVHPCDAQRGRASLEIIEALCLSALEGKRIPLPLPSGVSGLAAMRKRVLGH</sequence>
<dbReference type="EMBL" id="JANUCP010000006">
    <property type="protein sequence ID" value="MCS3920659.1"/>
    <property type="molecule type" value="Genomic_DNA"/>
</dbReference>
<feature type="domain" description="Gfo/Idh/MocA-like oxidoreductase N-terminal" evidence="2">
    <location>
        <begin position="3"/>
        <end position="123"/>
    </location>
</feature>
<organism evidence="3 4">
    <name type="scientific">Candidatus Fervidibacter sacchari</name>
    <dbReference type="NCBI Taxonomy" id="1448929"/>
    <lineage>
        <taxon>Bacteria</taxon>
        <taxon>Candidatus Fervidibacterota</taxon>
        <taxon>Candidatus Fervidibacter</taxon>
    </lineage>
</organism>
<name>A0ABT2ERR7_9BACT</name>
<evidence type="ECO:0000313" key="4">
    <source>
        <dbReference type="Proteomes" id="UP001204798"/>
    </source>
</evidence>
<proteinExistence type="predicted"/>
<protein>
    <submittedName>
        <fullName evidence="3">Dehydrogenase</fullName>
    </submittedName>
</protein>
<dbReference type="SUPFAM" id="SSF51735">
    <property type="entry name" value="NAD(P)-binding Rossmann-fold domains"/>
    <property type="match status" value="1"/>
</dbReference>
<dbReference type="Gene3D" id="3.30.360.10">
    <property type="entry name" value="Dihydrodipicolinate Reductase, domain 2"/>
    <property type="match status" value="1"/>
</dbReference>
<dbReference type="InterPro" id="IPR050463">
    <property type="entry name" value="Gfo/Idh/MocA_oxidrdct_glycsds"/>
</dbReference>
<accession>A0ABT2ERR7</accession>
<evidence type="ECO:0000259" key="2">
    <source>
        <dbReference type="Pfam" id="PF01408"/>
    </source>
</evidence>
<dbReference type="InterPro" id="IPR000683">
    <property type="entry name" value="Gfo/Idh/MocA-like_OxRdtase_N"/>
</dbReference>
<dbReference type="Proteomes" id="UP001204798">
    <property type="component" value="Unassembled WGS sequence"/>
</dbReference>
<comment type="caution">
    <text evidence="3">The sequence shown here is derived from an EMBL/GenBank/DDBJ whole genome shotgun (WGS) entry which is preliminary data.</text>
</comment>
<dbReference type="PANTHER" id="PTHR43818">
    <property type="entry name" value="BCDNA.GH03377"/>
    <property type="match status" value="1"/>
</dbReference>
<dbReference type="PANTHER" id="PTHR43818:SF11">
    <property type="entry name" value="BCDNA.GH03377"/>
    <property type="match status" value="1"/>
</dbReference>
<dbReference type="InterPro" id="IPR036291">
    <property type="entry name" value="NAD(P)-bd_dom_sf"/>
</dbReference>
<keyword evidence="4" id="KW-1185">Reference proteome</keyword>
<reference evidence="3 4" key="1">
    <citation type="submission" date="2022-08" db="EMBL/GenBank/DDBJ databases">
        <title>Bacterial and archaeal communities from various locations to study Microbial Dark Matter (Phase II).</title>
        <authorList>
            <person name="Stepanauskas R."/>
        </authorList>
    </citation>
    <scope>NUCLEOTIDE SEQUENCE [LARGE SCALE GENOMIC DNA]</scope>
    <source>
        <strain evidence="3 4">PD1</strain>
    </source>
</reference>
<dbReference type="Pfam" id="PF01408">
    <property type="entry name" value="GFO_IDH_MocA"/>
    <property type="match status" value="1"/>
</dbReference>
<dbReference type="RefSeq" id="WP_259100606.1">
    <property type="nucleotide sequence ID" value="NZ_CP130454.1"/>
</dbReference>
<evidence type="ECO:0000313" key="3">
    <source>
        <dbReference type="EMBL" id="MCS3920659.1"/>
    </source>
</evidence>
<evidence type="ECO:0000256" key="1">
    <source>
        <dbReference type="ARBA" id="ARBA00023002"/>
    </source>
</evidence>